<feature type="compositionally biased region" description="Low complexity" evidence="6">
    <location>
        <begin position="68"/>
        <end position="81"/>
    </location>
</feature>
<dbReference type="EMBL" id="AB970470">
    <property type="protein sequence ID" value="BAR91624.1"/>
    <property type="molecule type" value="Genomic_DNA"/>
</dbReference>
<dbReference type="SUPFAM" id="SSF74914">
    <property type="entry name" value="V-region of surface antigen I/II (SA I/II, PAC)"/>
    <property type="match status" value="1"/>
</dbReference>
<sequence>MKSKTAKITLLSSLALAAFGATNVFADEASTQLNSDTVAAPTADTQASEPAATEKEQSPVVTVVESHTQGNTTTTTSQVTSKELEDAKANANQEGLEVTETETQKQPSVEAADADNKAQAQTINTAVADYQKAKAEFPQKQEQYNKDFEKYQSDVKEYEAQKAAYEQYKKEVAQGLASGRVEKAQGLVFINEPEAKLSIEGVNQYLTKEARQKHATEDILQQYNTDNYTASDFTQANPYDPKEDTWFKMKVGDQISVTYDNIVNSKYNDKKISKVKINYTLNSSTNNEGSALVNLFHDPTKTIFIGAQTSNAGRNDKISVTMQIIFYDENGNEIDLSGNNAIMSLSSLNHWTTKYGDHVEKVNLGNNEFVKIPGSSVDLHGNEIYSAKDNQYKANGATFNGDGADGWDAVNADGTPRAATAYYGAGAMTYKGEPFTFTVGGNDQNLPTTIWFATNSAVAVPKDPGAKPTPPEKPELKKPTVTWHKNLVVETKTEEVPPVTPPTTPDEPTPEKPKTPEDPQSPVVAKSVSFRTARKGEMRVRERDYQPTLPHTGAAKQNGLATLGAISTAFAAATLIAARKKEN</sequence>
<dbReference type="InterPro" id="IPR013574">
    <property type="entry name" value="Glucan-bd_C/Surface_Ag-I/II_V"/>
</dbReference>
<accession>A0A0H5ATS9</accession>
<keyword evidence="1" id="KW-0134">Cell wall</keyword>
<proteinExistence type="predicted"/>
<reference evidence="9" key="1">
    <citation type="submission" date="2014-06" db="EMBL/GenBank/DDBJ databases">
        <title>Nucleotide sequence analysis of clustered regularly interspaced short palindromic repeats, CRISPR, in Streptococcus mutans.</title>
        <authorList>
            <person name="Tamura H."/>
        </authorList>
    </citation>
    <scope>NUCLEOTIDE SEQUENCE</scope>
    <source>
        <strain evidence="9">MT6219</strain>
    </source>
</reference>
<feature type="compositionally biased region" description="Basic and acidic residues" evidence="6">
    <location>
        <begin position="534"/>
        <end position="545"/>
    </location>
</feature>
<feature type="compositionally biased region" description="Polar residues" evidence="6">
    <location>
        <begin position="36"/>
        <end position="48"/>
    </location>
</feature>
<feature type="coiled-coil region" evidence="5">
    <location>
        <begin position="141"/>
        <end position="168"/>
    </location>
</feature>
<evidence type="ECO:0000313" key="9">
    <source>
        <dbReference type="EMBL" id="BAR91624.1"/>
    </source>
</evidence>
<dbReference type="AlphaFoldDB" id="A0A0H5ATS9"/>
<feature type="region of interest" description="Disordered" evidence="6">
    <location>
        <begin position="36"/>
        <end position="114"/>
    </location>
</feature>
<feature type="signal peptide" evidence="7">
    <location>
        <begin position="1"/>
        <end position="26"/>
    </location>
</feature>
<evidence type="ECO:0000259" key="8">
    <source>
        <dbReference type="PROSITE" id="PS50847"/>
    </source>
</evidence>
<protein>
    <submittedName>
        <fullName evidence="9">Glucan-binding protein C</fullName>
    </submittedName>
</protein>
<gene>
    <name evidence="9" type="primary">gbpC</name>
</gene>
<name>A0A0H5ATS9_STRMG</name>
<evidence type="ECO:0000256" key="6">
    <source>
        <dbReference type="SAM" id="MobiDB-lite"/>
    </source>
</evidence>
<dbReference type="InterPro" id="IPR019931">
    <property type="entry name" value="LPXTG_anchor"/>
</dbReference>
<feature type="domain" description="Gram-positive cocci surface proteins LPxTG" evidence="8">
    <location>
        <begin position="549"/>
        <end position="583"/>
    </location>
</feature>
<evidence type="ECO:0000256" key="4">
    <source>
        <dbReference type="ARBA" id="ARBA00023088"/>
    </source>
</evidence>
<keyword evidence="5" id="KW-0175">Coiled coil</keyword>
<dbReference type="PROSITE" id="PS50847">
    <property type="entry name" value="GRAM_POS_ANCHORING"/>
    <property type="match status" value="1"/>
</dbReference>
<evidence type="ECO:0000256" key="7">
    <source>
        <dbReference type="SAM" id="SignalP"/>
    </source>
</evidence>
<feature type="chain" id="PRO_5005215601" evidence="7">
    <location>
        <begin position="27"/>
        <end position="583"/>
    </location>
</feature>
<evidence type="ECO:0000256" key="2">
    <source>
        <dbReference type="ARBA" id="ARBA00022525"/>
    </source>
</evidence>
<evidence type="ECO:0000256" key="5">
    <source>
        <dbReference type="SAM" id="Coils"/>
    </source>
</evidence>
<organism evidence="9">
    <name type="scientific">Streptococcus mutans</name>
    <dbReference type="NCBI Taxonomy" id="1309"/>
    <lineage>
        <taxon>Bacteria</taxon>
        <taxon>Bacillati</taxon>
        <taxon>Bacillota</taxon>
        <taxon>Bacilli</taxon>
        <taxon>Lactobacillales</taxon>
        <taxon>Streptococcaceae</taxon>
        <taxon>Streptococcus</taxon>
    </lineage>
</organism>
<dbReference type="InterPro" id="IPR036234">
    <property type="entry name" value="SA_I/II_PAC_V_sf"/>
</dbReference>
<dbReference type="RefSeq" id="WP_002299313.1">
    <property type="nucleotide sequence ID" value="NZ_JAUQWG010000002.1"/>
</dbReference>
<dbReference type="Pfam" id="PF08363">
    <property type="entry name" value="GbpC"/>
    <property type="match status" value="1"/>
</dbReference>
<keyword evidence="4" id="KW-0572">Peptidoglycan-anchor</keyword>
<keyword evidence="3 7" id="KW-0732">Signal</keyword>
<dbReference type="Pfam" id="PF00746">
    <property type="entry name" value="Gram_pos_anchor"/>
    <property type="match status" value="1"/>
</dbReference>
<feature type="region of interest" description="Disordered" evidence="6">
    <location>
        <begin position="489"/>
        <end position="555"/>
    </location>
</feature>
<dbReference type="NCBIfam" id="TIGR01167">
    <property type="entry name" value="LPXTG_anchor"/>
    <property type="match status" value="1"/>
</dbReference>
<dbReference type="Gene3D" id="2.60.530.10">
    <property type="entry name" value="Major cell-surface adhesin PAc"/>
    <property type="match status" value="1"/>
</dbReference>
<feature type="compositionally biased region" description="Pro residues" evidence="6">
    <location>
        <begin position="498"/>
        <end position="507"/>
    </location>
</feature>
<keyword evidence="2" id="KW-0964">Secreted</keyword>
<evidence type="ECO:0000256" key="3">
    <source>
        <dbReference type="ARBA" id="ARBA00022729"/>
    </source>
</evidence>
<evidence type="ECO:0000256" key="1">
    <source>
        <dbReference type="ARBA" id="ARBA00022512"/>
    </source>
</evidence>